<dbReference type="PANTHER" id="PTHR14352">
    <property type="entry name" value="HAUS AUGMIN-LIKE COMPLEX SUBUNIT 7"/>
    <property type="match status" value="1"/>
</dbReference>
<evidence type="ECO:0000313" key="9">
    <source>
        <dbReference type="Proteomes" id="UP000250572"/>
    </source>
</evidence>
<comment type="subcellular location">
    <subcellularLocation>
        <location evidence="1">Membrane</location>
        <topology evidence="1">Multi-pass membrane protein</topology>
    </subcellularLocation>
</comment>
<feature type="non-terminal residue" evidence="8">
    <location>
        <position position="413"/>
    </location>
</feature>
<keyword evidence="3 7" id="KW-0812">Transmembrane</keyword>
<dbReference type="GO" id="GO:0016020">
    <property type="term" value="C:membrane"/>
    <property type="evidence" value="ECO:0007669"/>
    <property type="project" value="UniProtKB-SubCell"/>
</dbReference>
<proteinExistence type="inferred from homology"/>
<dbReference type="GO" id="GO:0042246">
    <property type="term" value="P:tissue regeneration"/>
    <property type="evidence" value="ECO:0007669"/>
    <property type="project" value="InterPro"/>
</dbReference>
<evidence type="ECO:0000256" key="4">
    <source>
        <dbReference type="ARBA" id="ARBA00022889"/>
    </source>
</evidence>
<comment type="similarity">
    <text evidence="2">Belongs to the ninjurin family.</text>
</comment>
<dbReference type="GO" id="GO:0031023">
    <property type="term" value="P:microtubule organizing center organization"/>
    <property type="evidence" value="ECO:0007669"/>
    <property type="project" value="TreeGrafter"/>
</dbReference>
<dbReference type="InterPro" id="IPR007007">
    <property type="entry name" value="Ninjurin"/>
</dbReference>
<evidence type="ECO:0000256" key="7">
    <source>
        <dbReference type="SAM" id="Phobius"/>
    </source>
</evidence>
<organism evidence="8 9">
    <name type="scientific">Gambusia affinis</name>
    <name type="common">Western mosquitofish</name>
    <name type="synonym">Heterandria affinis</name>
    <dbReference type="NCBI Taxonomy" id="33528"/>
    <lineage>
        <taxon>Eukaryota</taxon>
        <taxon>Metazoa</taxon>
        <taxon>Chordata</taxon>
        <taxon>Craniata</taxon>
        <taxon>Vertebrata</taxon>
        <taxon>Euteleostomi</taxon>
        <taxon>Actinopterygii</taxon>
        <taxon>Neopterygii</taxon>
        <taxon>Teleostei</taxon>
        <taxon>Neoteleostei</taxon>
        <taxon>Acanthomorphata</taxon>
        <taxon>Ovalentaria</taxon>
        <taxon>Atherinomorphae</taxon>
        <taxon>Cyprinodontiformes</taxon>
        <taxon>Poeciliidae</taxon>
        <taxon>Poeciliinae</taxon>
        <taxon>Gambusia</taxon>
    </lineage>
</organism>
<evidence type="ECO:0000256" key="3">
    <source>
        <dbReference type="ARBA" id="ARBA00022692"/>
    </source>
</evidence>
<sequence length="413" mass="45200">MSRSTNLYSSVDSVIAALLSRGAAEEAARSPLVAAIVRRQRPGAPLSALRVSRLTDILYMMQEPIGQIKLNAASRPSPVPKSLTQLCSGFSNSGSTVSLIELFDEGGAVVTMETRQTDVKGQTGKRLYSFDMNHYATKKSAAQSMLDVALLMANSSQLKTILYVGPEYIFYIPLIVLLSLSIILQVIVGLLLVFIGNRHKTKEEEGGGLRFSEKMAGGLTEKQFAHRVYDSLQALSCPLVQDLHLQEEESMLELLCRPSPLRTDILTWICRRINPKFGSSGAMSAESKDPDGLEKKMAAMGQELMLCKADDLDLIQGKASPQRQLGLLEQLLSLVAGSAGHRTDVEPLLCEVFAAENLPHLRQMLQPALDPWPAHIEALYEVPESAPKPGEEFPDVSDLLQSAQTQLEQLQSK</sequence>
<keyword evidence="4" id="KW-0130">Cell adhesion</keyword>
<protein>
    <recommendedName>
        <fullName evidence="10">HAUS augmin-like complex subunit 7</fullName>
    </recommendedName>
</protein>
<dbReference type="GO" id="GO:0007155">
    <property type="term" value="P:cell adhesion"/>
    <property type="evidence" value="ECO:0007669"/>
    <property type="project" value="UniProtKB-KW"/>
</dbReference>
<comment type="caution">
    <text evidence="8">The sequence shown here is derived from an EMBL/GenBank/DDBJ whole genome shotgun (WGS) entry which is preliminary data.</text>
</comment>
<gene>
    <name evidence="8" type="ORF">CCH79_00017932</name>
</gene>
<dbReference type="GO" id="GO:0051225">
    <property type="term" value="P:spindle assembly"/>
    <property type="evidence" value="ECO:0007669"/>
    <property type="project" value="TreeGrafter"/>
</dbReference>
<dbReference type="AlphaFoldDB" id="A0A315VPA0"/>
<feature type="transmembrane region" description="Helical" evidence="7">
    <location>
        <begin position="168"/>
        <end position="195"/>
    </location>
</feature>
<evidence type="ECO:0008006" key="10">
    <source>
        <dbReference type="Google" id="ProtNLM"/>
    </source>
</evidence>
<keyword evidence="6 7" id="KW-0472">Membrane</keyword>
<name>A0A315VPA0_GAMAF</name>
<accession>A0A315VPA0</accession>
<evidence type="ECO:0000256" key="1">
    <source>
        <dbReference type="ARBA" id="ARBA00004141"/>
    </source>
</evidence>
<evidence type="ECO:0000256" key="2">
    <source>
        <dbReference type="ARBA" id="ARBA00008141"/>
    </source>
</evidence>
<keyword evidence="5 7" id="KW-1133">Transmembrane helix</keyword>
<dbReference type="InterPro" id="IPR029711">
    <property type="entry name" value="Haus7-like"/>
</dbReference>
<dbReference type="EMBL" id="NHOQ01001469">
    <property type="protein sequence ID" value="PWA24265.1"/>
    <property type="molecule type" value="Genomic_DNA"/>
</dbReference>
<reference evidence="8 9" key="1">
    <citation type="journal article" date="2018" name="G3 (Bethesda)">
        <title>A High-Quality Reference Genome for the Invasive Mosquitofish Gambusia affinis Using a Chicago Library.</title>
        <authorList>
            <person name="Hoffberg S.L."/>
            <person name="Troendle N.J."/>
            <person name="Glenn T.C."/>
            <person name="Mahmud O."/>
            <person name="Louha S."/>
            <person name="Chalopin D."/>
            <person name="Bennetzen J.L."/>
            <person name="Mauricio R."/>
        </authorList>
    </citation>
    <scope>NUCLEOTIDE SEQUENCE [LARGE SCALE GENOMIC DNA]</scope>
    <source>
        <strain evidence="8">NE01/NJP1002.9</strain>
        <tissue evidence="8">Muscle</tissue>
    </source>
</reference>
<dbReference type="PANTHER" id="PTHR14352:SF2">
    <property type="entry name" value="HAUS AUGMIN-LIKE COMPLEX SUBUNIT 7"/>
    <property type="match status" value="1"/>
</dbReference>
<dbReference type="GO" id="GO:0051011">
    <property type="term" value="F:microtubule minus-end binding"/>
    <property type="evidence" value="ECO:0007669"/>
    <property type="project" value="TreeGrafter"/>
</dbReference>
<dbReference type="Pfam" id="PF04923">
    <property type="entry name" value="Ninjurin"/>
    <property type="match status" value="1"/>
</dbReference>
<dbReference type="GO" id="GO:0070652">
    <property type="term" value="C:HAUS complex"/>
    <property type="evidence" value="ECO:0007669"/>
    <property type="project" value="TreeGrafter"/>
</dbReference>
<dbReference type="Proteomes" id="UP000250572">
    <property type="component" value="Unassembled WGS sequence"/>
</dbReference>
<evidence type="ECO:0000313" key="8">
    <source>
        <dbReference type="EMBL" id="PWA24265.1"/>
    </source>
</evidence>
<evidence type="ECO:0000256" key="6">
    <source>
        <dbReference type="ARBA" id="ARBA00023136"/>
    </source>
</evidence>
<evidence type="ECO:0000256" key="5">
    <source>
        <dbReference type="ARBA" id="ARBA00022989"/>
    </source>
</evidence>
<keyword evidence="9" id="KW-1185">Reference proteome</keyword>